<dbReference type="Proteomes" id="UP000272003">
    <property type="component" value="Chromosome"/>
</dbReference>
<evidence type="ECO:0000313" key="3">
    <source>
        <dbReference type="EMBL" id="AYF92767.1"/>
    </source>
</evidence>
<accession>A0A387AS47</accession>
<keyword evidence="4" id="KW-1185">Reference proteome</keyword>
<dbReference type="PANTHER" id="PTHR11851">
    <property type="entry name" value="METALLOPROTEASE"/>
    <property type="match status" value="1"/>
</dbReference>
<dbReference type="InterPro" id="IPR007863">
    <property type="entry name" value="Peptidase_M16_C"/>
</dbReference>
<dbReference type="NCBIfam" id="NF047421">
    <property type="entry name" value="YfmH_fam"/>
    <property type="match status" value="1"/>
</dbReference>
<dbReference type="Pfam" id="PF05193">
    <property type="entry name" value="Peptidase_M16_C"/>
    <property type="match status" value="1"/>
</dbReference>
<evidence type="ECO:0000313" key="4">
    <source>
        <dbReference type="Proteomes" id="UP000272003"/>
    </source>
</evidence>
<dbReference type="SUPFAM" id="SSF63411">
    <property type="entry name" value="LuxS/MPP-like metallohydrolase"/>
    <property type="match status" value="2"/>
</dbReference>
<dbReference type="Gene3D" id="3.30.830.10">
    <property type="entry name" value="Metalloenzyme, LuxS/M16 peptidase-like"/>
    <property type="match status" value="2"/>
</dbReference>
<reference evidence="3 4" key="1">
    <citation type="submission" date="2018-09" db="EMBL/GenBank/DDBJ databases">
        <title>Genome sequencing of strain BHWM-4.</title>
        <authorList>
            <person name="Heo J."/>
            <person name="Kim S.-J."/>
            <person name="Kwon S.-W."/>
        </authorList>
    </citation>
    <scope>NUCLEOTIDE SEQUENCE [LARGE SCALE GENOMIC DNA]</scope>
    <source>
        <strain evidence="3 4">BHWM-4</strain>
    </source>
</reference>
<dbReference type="GO" id="GO:0046872">
    <property type="term" value="F:metal ion binding"/>
    <property type="evidence" value="ECO:0007669"/>
    <property type="project" value="InterPro"/>
</dbReference>
<dbReference type="Pfam" id="PF00675">
    <property type="entry name" value="Peptidase_M16"/>
    <property type="match status" value="1"/>
</dbReference>
<dbReference type="InterPro" id="IPR011249">
    <property type="entry name" value="Metalloenz_LuxS/M16"/>
</dbReference>
<dbReference type="InterPro" id="IPR011765">
    <property type="entry name" value="Pept_M16_N"/>
</dbReference>
<dbReference type="KEGG" id="abom:D7I45_04445"/>
<protein>
    <submittedName>
        <fullName evidence="3">Insulinase family protein</fullName>
    </submittedName>
</protein>
<dbReference type="InterPro" id="IPR050361">
    <property type="entry name" value="MPP/UQCRC_Complex"/>
</dbReference>
<feature type="domain" description="Peptidase M16 N-terminal" evidence="1">
    <location>
        <begin position="57"/>
        <end position="174"/>
    </location>
</feature>
<evidence type="ECO:0000259" key="1">
    <source>
        <dbReference type="Pfam" id="PF00675"/>
    </source>
</evidence>
<proteinExistence type="predicted"/>
<gene>
    <name evidence="3" type="ORF">D7I45_04445</name>
</gene>
<name>A0A387AS47_9LACO</name>
<sequence length="424" mass="48309">MGGCKMKVTKYEKFNECIYTDELDNGLSIAVIPKKDFHKTFATLSTKYGSINRNIGDKTYPAGIAHFLEHKMFDKKDYDAMDLFSEYGASSNAFTSFNKTSYLFSTTDKVKENLNVLLDFVQDPYFDAKKVEKEKGIIGQEISMYDDDPGAVLYFKTIQNMFPDTPLNVDIAGTADSIDKITVQDLYDSYNHFYQPSNMQLTVVGNVKPEEIYQWTKDNQDKKTFEDRKPVEPYTISSNQINPSVINHMDVIRPKVAIGIKGGSKYNGNLRYELAISLLLELLFTEGSPIYEKLYDQGIIDDSFGFDFDCEDQFNFAIIAGETDKADLLVKNIKNILSDFEELLSHSQKEFELMQKEEIGQHISMMNSIETIANNIGSSDHNYANLYDEIEIIQSLTLNDLIDFGKKFINVDNTVVNMILPKNN</sequence>
<dbReference type="OrthoDB" id="9811314at2"/>
<dbReference type="PANTHER" id="PTHR11851:SF134">
    <property type="entry name" value="ZINC-DEPENDENT PROTEASE"/>
    <property type="match status" value="1"/>
</dbReference>
<feature type="domain" description="Peptidase M16 C-terminal" evidence="2">
    <location>
        <begin position="180"/>
        <end position="356"/>
    </location>
</feature>
<dbReference type="AlphaFoldDB" id="A0A387AS47"/>
<organism evidence="3 4">
    <name type="scientific">Apilactobacillus bombintestini</name>
    <dbReference type="NCBI Taxonomy" id="2419772"/>
    <lineage>
        <taxon>Bacteria</taxon>
        <taxon>Bacillati</taxon>
        <taxon>Bacillota</taxon>
        <taxon>Bacilli</taxon>
        <taxon>Lactobacillales</taxon>
        <taxon>Lactobacillaceae</taxon>
        <taxon>Apilactobacillus</taxon>
    </lineage>
</organism>
<dbReference type="EMBL" id="CP032626">
    <property type="protein sequence ID" value="AYF92767.1"/>
    <property type="molecule type" value="Genomic_DNA"/>
</dbReference>
<evidence type="ECO:0000259" key="2">
    <source>
        <dbReference type="Pfam" id="PF05193"/>
    </source>
</evidence>